<evidence type="ECO:0000256" key="1">
    <source>
        <dbReference type="ARBA" id="ARBA00006226"/>
    </source>
</evidence>
<name>A0A1W9KQM1_9BURK</name>
<reference evidence="3 4" key="1">
    <citation type="submission" date="2017-01" db="EMBL/GenBank/DDBJ databases">
        <title>Novel large sulfur bacteria in the metagenomes of groundwater-fed chemosynthetic microbial mats in the Lake Huron basin.</title>
        <authorList>
            <person name="Sharrar A.M."/>
            <person name="Flood B.E."/>
            <person name="Bailey J.V."/>
            <person name="Jones D.S."/>
            <person name="Biddanda B."/>
            <person name="Ruberg S.A."/>
            <person name="Marcus D.N."/>
            <person name="Dick G.J."/>
        </authorList>
    </citation>
    <scope>NUCLEOTIDE SEQUENCE [LARGE SCALE GENOMIC DNA]</scope>
    <source>
        <strain evidence="3">A7</strain>
    </source>
</reference>
<comment type="similarity">
    <text evidence="1">Belongs to the RelE toxin family.</text>
</comment>
<dbReference type="Proteomes" id="UP000192505">
    <property type="component" value="Unassembled WGS sequence"/>
</dbReference>
<dbReference type="PANTHER" id="PTHR33755:SF6">
    <property type="entry name" value="PLASMID STABILIZATION SYSTEM PROTEIN"/>
    <property type="match status" value="1"/>
</dbReference>
<dbReference type="PANTHER" id="PTHR33755">
    <property type="entry name" value="TOXIN PARE1-RELATED"/>
    <property type="match status" value="1"/>
</dbReference>
<dbReference type="EMBL" id="MTEI01000015">
    <property type="protein sequence ID" value="OQW86544.1"/>
    <property type="molecule type" value="Genomic_DNA"/>
</dbReference>
<sequence length="95" mass="10797">MALRWTRKALENLDQIAAYIAQDNPTRASSFVGEIKEKTELLVAFPALGRPGRVPGTRELVVHENYVVPYRVKGDTVQIIRVQHVARLWPRQFGS</sequence>
<evidence type="ECO:0000313" key="4">
    <source>
        <dbReference type="Proteomes" id="UP000192505"/>
    </source>
</evidence>
<evidence type="ECO:0000313" key="3">
    <source>
        <dbReference type="EMBL" id="OQW86544.1"/>
    </source>
</evidence>
<dbReference type="InterPro" id="IPR007712">
    <property type="entry name" value="RelE/ParE_toxin"/>
</dbReference>
<dbReference type="InterPro" id="IPR035093">
    <property type="entry name" value="RelE/ParE_toxin_dom_sf"/>
</dbReference>
<keyword evidence="2" id="KW-1277">Toxin-antitoxin system</keyword>
<accession>A0A1W9KQM1</accession>
<dbReference type="AlphaFoldDB" id="A0A1W9KQM1"/>
<comment type="caution">
    <text evidence="3">The sequence shown here is derived from an EMBL/GenBank/DDBJ whole genome shotgun (WGS) entry which is preliminary data.</text>
</comment>
<organism evidence="3 4">
    <name type="scientific">Rhodoferax ferrireducens</name>
    <dbReference type="NCBI Taxonomy" id="192843"/>
    <lineage>
        <taxon>Bacteria</taxon>
        <taxon>Pseudomonadati</taxon>
        <taxon>Pseudomonadota</taxon>
        <taxon>Betaproteobacteria</taxon>
        <taxon>Burkholderiales</taxon>
        <taxon>Comamonadaceae</taxon>
        <taxon>Rhodoferax</taxon>
    </lineage>
</organism>
<gene>
    <name evidence="3" type="ORF">BWK72_16820</name>
</gene>
<dbReference type="NCBIfam" id="TIGR02385">
    <property type="entry name" value="RelE_StbE"/>
    <property type="match status" value="1"/>
</dbReference>
<protein>
    <submittedName>
        <fullName evidence="3">Addiction module antitoxin</fullName>
    </submittedName>
</protein>
<evidence type="ECO:0000256" key="2">
    <source>
        <dbReference type="ARBA" id="ARBA00022649"/>
    </source>
</evidence>
<dbReference type="Gene3D" id="3.30.2310.20">
    <property type="entry name" value="RelE-like"/>
    <property type="match status" value="1"/>
</dbReference>
<dbReference type="Pfam" id="PF05016">
    <property type="entry name" value="ParE_toxin"/>
    <property type="match status" value="1"/>
</dbReference>
<dbReference type="InterPro" id="IPR051803">
    <property type="entry name" value="TA_system_RelE-like_toxin"/>
</dbReference>
<proteinExistence type="inferred from homology"/>